<feature type="binding site" evidence="11">
    <location>
        <position position="214"/>
    </location>
    <ligand>
        <name>Zn(2+)</name>
        <dbReference type="ChEBI" id="CHEBI:29105"/>
    </ligand>
</feature>
<dbReference type="GO" id="GO:0008270">
    <property type="term" value="F:zinc ion binding"/>
    <property type="evidence" value="ECO:0007669"/>
    <property type="project" value="UniProtKB-UniRule"/>
</dbReference>
<reference evidence="12" key="1">
    <citation type="submission" date="2009-01" db="EMBL/GenBank/DDBJ databases">
        <title>Complete sequence of Anaeromyxobacter dehalogenans 2CP-1.</title>
        <authorList>
            <consortium name="US DOE Joint Genome Institute"/>
            <person name="Lucas S."/>
            <person name="Copeland A."/>
            <person name="Lapidus A."/>
            <person name="Glavina del Rio T."/>
            <person name="Dalin E."/>
            <person name="Tice H."/>
            <person name="Bruce D."/>
            <person name="Goodwin L."/>
            <person name="Pitluck S."/>
            <person name="Saunders E."/>
            <person name="Brettin T."/>
            <person name="Detter J.C."/>
            <person name="Han C."/>
            <person name="Larimer F."/>
            <person name="Land M."/>
            <person name="Hauser L."/>
            <person name="Kyrpides N."/>
            <person name="Ovchinnikova G."/>
            <person name="Beliaev A.S."/>
            <person name="Richardson P."/>
        </authorList>
    </citation>
    <scope>NUCLEOTIDE SEQUENCE</scope>
    <source>
        <strain evidence="12">2CP-1</strain>
    </source>
</reference>
<dbReference type="EC" id="6.3.4.20" evidence="9 11"/>
<evidence type="ECO:0000313" key="13">
    <source>
        <dbReference type="Proteomes" id="UP000007089"/>
    </source>
</evidence>
<feature type="binding site" evidence="11">
    <location>
        <position position="208"/>
    </location>
    <ligand>
        <name>Zn(2+)</name>
        <dbReference type="ChEBI" id="CHEBI:29105"/>
    </ligand>
</feature>
<name>B8J8H9_ANAD2</name>
<evidence type="ECO:0000256" key="5">
    <source>
        <dbReference type="ARBA" id="ARBA00022785"/>
    </source>
</evidence>
<comment type="similarity">
    <text evidence="8 11">Belongs to the QueC family.</text>
</comment>
<dbReference type="PIRSF" id="PIRSF006293">
    <property type="entry name" value="ExsB"/>
    <property type="match status" value="1"/>
</dbReference>
<dbReference type="Gene3D" id="3.40.50.620">
    <property type="entry name" value="HUPs"/>
    <property type="match status" value="1"/>
</dbReference>
<evidence type="ECO:0000256" key="7">
    <source>
        <dbReference type="ARBA" id="ARBA00022840"/>
    </source>
</evidence>
<dbReference type="UniPathway" id="UPA00391"/>
<dbReference type="PANTHER" id="PTHR42914">
    <property type="entry name" value="7-CYANO-7-DEAZAGUANINE SYNTHASE"/>
    <property type="match status" value="1"/>
</dbReference>
<dbReference type="AlphaFoldDB" id="B8J8H9"/>
<dbReference type="EMBL" id="CP001359">
    <property type="protein sequence ID" value="ACL67265.1"/>
    <property type="molecule type" value="Genomic_DNA"/>
</dbReference>
<evidence type="ECO:0000256" key="3">
    <source>
        <dbReference type="ARBA" id="ARBA00022723"/>
    </source>
</evidence>
<keyword evidence="7 11" id="KW-0067">ATP-binding</keyword>
<comment type="function">
    <text evidence="11">Catalyzes the ATP-dependent conversion of 7-carboxy-7-deazaguanine (CDG) to 7-cyano-7-deazaguanine (preQ(0)).</text>
</comment>
<evidence type="ECO:0000256" key="2">
    <source>
        <dbReference type="ARBA" id="ARBA00022598"/>
    </source>
</evidence>
<evidence type="ECO:0000256" key="11">
    <source>
        <dbReference type="HAMAP-Rule" id="MF_01633"/>
    </source>
</evidence>
<dbReference type="GO" id="GO:0008616">
    <property type="term" value="P:tRNA queuosine(34) biosynthetic process"/>
    <property type="evidence" value="ECO:0007669"/>
    <property type="project" value="UniProtKB-UniRule"/>
</dbReference>
<proteinExistence type="inferred from homology"/>
<keyword evidence="4 11" id="KW-0547">Nucleotide-binding</keyword>
<feature type="binding site" evidence="11">
    <location>
        <position position="199"/>
    </location>
    <ligand>
        <name>Zn(2+)</name>
        <dbReference type="ChEBI" id="CHEBI:29105"/>
    </ligand>
</feature>
<accession>B8J8H9</accession>
<dbReference type="InterPro" id="IPR018317">
    <property type="entry name" value="QueC"/>
</dbReference>
<evidence type="ECO:0000256" key="6">
    <source>
        <dbReference type="ARBA" id="ARBA00022833"/>
    </source>
</evidence>
<dbReference type="CDD" id="cd01995">
    <property type="entry name" value="QueC-like"/>
    <property type="match status" value="1"/>
</dbReference>
<dbReference type="Pfam" id="PF06508">
    <property type="entry name" value="QueC"/>
    <property type="match status" value="1"/>
</dbReference>
<keyword evidence="5 11" id="KW-0671">Queuosine biosynthesis</keyword>
<sequence length="234" mass="25095">MAKATSKARRAVVLLSGGLDSSTCLAVARAEGLEAHCLSVDYGQRHKGELARARRIARALGAAGHRVVKVDLSAFGGSALTDAAIAVPKGRSEARMARDIPVTYVPARNTVMLSLALAHAEVIGAEQIFVGVNAIDYSGYPDCRPAFLRAFERLAKVATRAGVEGRPLRIRAPLLRLSKAGIVRLGTKLRVPYRLTLSCYDPIRGRACGRCDACRLRRKGFAEAGVQDPTQYAK</sequence>
<gene>
    <name evidence="11" type="primary">queC</name>
    <name evidence="12" type="ordered locus">A2cp1_3942</name>
</gene>
<keyword evidence="13" id="KW-1185">Reference proteome</keyword>
<keyword evidence="2 11" id="KW-0436">Ligase</keyword>
<dbReference type="SUPFAM" id="SSF52402">
    <property type="entry name" value="Adenine nucleotide alpha hydrolases-like"/>
    <property type="match status" value="1"/>
</dbReference>
<dbReference type="NCBIfam" id="TIGR00364">
    <property type="entry name" value="7-cyano-7-deazaguanine synthase QueC"/>
    <property type="match status" value="1"/>
</dbReference>
<dbReference type="PANTHER" id="PTHR42914:SF1">
    <property type="entry name" value="7-CYANO-7-DEAZAGUANINE SYNTHASE"/>
    <property type="match status" value="1"/>
</dbReference>
<dbReference type="KEGG" id="acp:A2cp1_3942"/>
<dbReference type="RefSeq" id="WP_015934994.1">
    <property type="nucleotide sequence ID" value="NC_011891.1"/>
</dbReference>
<evidence type="ECO:0000256" key="8">
    <source>
        <dbReference type="ARBA" id="ARBA00037993"/>
    </source>
</evidence>
<protein>
    <recommendedName>
        <fullName evidence="9 11">7-cyano-7-deazaguanine synthase</fullName>
        <ecNumber evidence="9 11">6.3.4.20</ecNumber>
    </recommendedName>
    <alternativeName>
        <fullName evidence="11">7-cyano-7-carbaguanine synthase</fullName>
    </alternativeName>
    <alternativeName>
        <fullName evidence="11">PreQ(0) synthase</fullName>
    </alternativeName>
    <alternativeName>
        <fullName evidence="11">Queuosine biosynthesis protein QueC</fullName>
    </alternativeName>
</protein>
<evidence type="ECO:0000313" key="12">
    <source>
        <dbReference type="EMBL" id="ACL67265.1"/>
    </source>
</evidence>
<dbReference type="Proteomes" id="UP000007089">
    <property type="component" value="Chromosome"/>
</dbReference>
<comment type="cofactor">
    <cofactor evidence="11">
        <name>Zn(2+)</name>
        <dbReference type="ChEBI" id="CHEBI:29105"/>
    </cofactor>
    <text evidence="11">Binds 1 zinc ion per subunit.</text>
</comment>
<keyword evidence="3 11" id="KW-0479">Metal-binding</keyword>
<dbReference type="GO" id="GO:0005524">
    <property type="term" value="F:ATP binding"/>
    <property type="evidence" value="ECO:0007669"/>
    <property type="project" value="UniProtKB-UniRule"/>
</dbReference>
<keyword evidence="6 11" id="KW-0862">Zinc</keyword>
<comment type="pathway">
    <text evidence="1 11">Purine metabolism; 7-cyano-7-deazaguanine biosynthesis.</text>
</comment>
<dbReference type="HAMAP" id="MF_01633">
    <property type="entry name" value="QueC"/>
    <property type="match status" value="1"/>
</dbReference>
<evidence type="ECO:0000256" key="9">
    <source>
        <dbReference type="ARBA" id="ARBA00039149"/>
    </source>
</evidence>
<evidence type="ECO:0000256" key="1">
    <source>
        <dbReference type="ARBA" id="ARBA00005061"/>
    </source>
</evidence>
<evidence type="ECO:0000256" key="4">
    <source>
        <dbReference type="ARBA" id="ARBA00022741"/>
    </source>
</evidence>
<dbReference type="GO" id="GO:0016879">
    <property type="term" value="F:ligase activity, forming carbon-nitrogen bonds"/>
    <property type="evidence" value="ECO:0007669"/>
    <property type="project" value="UniProtKB-UniRule"/>
</dbReference>
<feature type="binding site" evidence="11">
    <location>
        <begin position="15"/>
        <end position="25"/>
    </location>
    <ligand>
        <name>ATP</name>
        <dbReference type="ChEBI" id="CHEBI:30616"/>
    </ligand>
</feature>
<evidence type="ECO:0000256" key="10">
    <source>
        <dbReference type="ARBA" id="ARBA00047890"/>
    </source>
</evidence>
<dbReference type="HOGENOM" id="CLU_081854_1_1_7"/>
<organism evidence="12 13">
    <name type="scientific">Anaeromyxobacter dehalogenans (strain ATCC BAA-258 / DSM 21875 / 2CP-1)</name>
    <dbReference type="NCBI Taxonomy" id="455488"/>
    <lineage>
        <taxon>Bacteria</taxon>
        <taxon>Pseudomonadati</taxon>
        <taxon>Myxococcota</taxon>
        <taxon>Myxococcia</taxon>
        <taxon>Myxococcales</taxon>
        <taxon>Cystobacterineae</taxon>
        <taxon>Anaeromyxobacteraceae</taxon>
        <taxon>Anaeromyxobacter</taxon>
    </lineage>
</organism>
<feature type="binding site" evidence="11">
    <location>
        <position position="211"/>
    </location>
    <ligand>
        <name>Zn(2+)</name>
        <dbReference type="ChEBI" id="CHEBI:29105"/>
    </ligand>
</feature>
<comment type="catalytic activity">
    <reaction evidence="10 11">
        <text>7-carboxy-7-carbaguanine + NH4(+) + 2 ATP = 7-cyano-7-carbaguanine + 2 AMP + 2 diphosphate + 2 H(+)</text>
        <dbReference type="Rhea" id="RHEA:27982"/>
        <dbReference type="ChEBI" id="CHEBI:15378"/>
        <dbReference type="ChEBI" id="CHEBI:28938"/>
        <dbReference type="ChEBI" id="CHEBI:30616"/>
        <dbReference type="ChEBI" id="CHEBI:33019"/>
        <dbReference type="ChEBI" id="CHEBI:45075"/>
        <dbReference type="ChEBI" id="CHEBI:61036"/>
        <dbReference type="ChEBI" id="CHEBI:456215"/>
        <dbReference type="EC" id="6.3.4.20"/>
    </reaction>
</comment>
<dbReference type="InterPro" id="IPR014729">
    <property type="entry name" value="Rossmann-like_a/b/a_fold"/>
</dbReference>